<proteinExistence type="predicted"/>
<name>A0A643BR70_BALPH</name>
<evidence type="ECO:0000313" key="1">
    <source>
        <dbReference type="EMBL" id="KAB0390452.1"/>
    </source>
</evidence>
<reference evidence="1 2" key="1">
    <citation type="journal article" date="2019" name="PLoS ONE">
        <title>Genomic analyses reveal an absence of contemporary introgressive admixture between fin whales and blue whales, despite known hybrids.</title>
        <authorList>
            <person name="Westbury M.V."/>
            <person name="Petersen B."/>
            <person name="Lorenzen E.D."/>
        </authorList>
    </citation>
    <scope>NUCLEOTIDE SEQUENCE [LARGE SCALE GENOMIC DNA]</scope>
    <source>
        <strain evidence="1">FinWhale-01</strain>
    </source>
</reference>
<organism evidence="1 2">
    <name type="scientific">Balaenoptera physalus</name>
    <name type="common">Fin whale</name>
    <name type="synonym">Balaena physalus</name>
    <dbReference type="NCBI Taxonomy" id="9770"/>
    <lineage>
        <taxon>Eukaryota</taxon>
        <taxon>Metazoa</taxon>
        <taxon>Chordata</taxon>
        <taxon>Craniata</taxon>
        <taxon>Vertebrata</taxon>
        <taxon>Euteleostomi</taxon>
        <taxon>Mammalia</taxon>
        <taxon>Eutheria</taxon>
        <taxon>Laurasiatheria</taxon>
        <taxon>Artiodactyla</taxon>
        <taxon>Whippomorpha</taxon>
        <taxon>Cetacea</taxon>
        <taxon>Mysticeti</taxon>
        <taxon>Balaenopteridae</taxon>
        <taxon>Balaenoptera</taxon>
    </lineage>
</organism>
<comment type="caution">
    <text evidence="1">The sequence shown here is derived from an EMBL/GenBank/DDBJ whole genome shotgun (WGS) entry which is preliminary data.</text>
</comment>
<evidence type="ECO:0000313" key="2">
    <source>
        <dbReference type="Proteomes" id="UP000437017"/>
    </source>
</evidence>
<keyword evidence="2" id="KW-1185">Reference proteome</keyword>
<dbReference type="EMBL" id="SGJD01005431">
    <property type="protein sequence ID" value="KAB0390452.1"/>
    <property type="molecule type" value="Genomic_DNA"/>
</dbReference>
<sequence>FYSINKKSSQLPLERRCLYTVPVPSKYDTGQHLFLALGKMLQEEIIRRRRNGCDRSALPLPTVDLTPNYVATDKCSQVSLPECAGSRQPEEGEEANCKTTPGNARKMKNPECEKMGGVCKHQKTHGCTILPAECKSRKKHCCRA</sequence>
<protein>
    <submittedName>
        <fullName evidence="1">Uncharacterized protein</fullName>
    </submittedName>
</protein>
<accession>A0A643BR70</accession>
<dbReference type="Proteomes" id="UP000437017">
    <property type="component" value="Unassembled WGS sequence"/>
</dbReference>
<dbReference type="OrthoDB" id="9603145at2759"/>
<gene>
    <name evidence="1" type="ORF">E2I00_016594</name>
</gene>
<dbReference type="AlphaFoldDB" id="A0A643BR70"/>
<feature type="non-terminal residue" evidence="1">
    <location>
        <position position="1"/>
    </location>
</feature>